<dbReference type="EMBL" id="LWDX02033164">
    <property type="protein sequence ID" value="OEL27137.1"/>
    <property type="molecule type" value="Genomic_DNA"/>
</dbReference>
<organism evidence="1 2">
    <name type="scientific">Dichanthelium oligosanthes</name>
    <dbReference type="NCBI Taxonomy" id="888268"/>
    <lineage>
        <taxon>Eukaryota</taxon>
        <taxon>Viridiplantae</taxon>
        <taxon>Streptophyta</taxon>
        <taxon>Embryophyta</taxon>
        <taxon>Tracheophyta</taxon>
        <taxon>Spermatophyta</taxon>
        <taxon>Magnoliopsida</taxon>
        <taxon>Liliopsida</taxon>
        <taxon>Poales</taxon>
        <taxon>Poaceae</taxon>
        <taxon>PACMAD clade</taxon>
        <taxon>Panicoideae</taxon>
        <taxon>Panicodae</taxon>
        <taxon>Paniceae</taxon>
        <taxon>Dichantheliinae</taxon>
        <taxon>Dichanthelium</taxon>
    </lineage>
</organism>
<keyword evidence="2" id="KW-1185">Reference proteome</keyword>
<reference evidence="1 2" key="1">
    <citation type="submission" date="2016-09" db="EMBL/GenBank/DDBJ databases">
        <title>The draft genome of Dichanthelium oligosanthes: A C3 panicoid grass species.</title>
        <authorList>
            <person name="Studer A.J."/>
            <person name="Schnable J.C."/>
            <person name="Brutnell T.P."/>
        </authorList>
    </citation>
    <scope>NUCLEOTIDE SEQUENCE [LARGE SCALE GENOMIC DNA]</scope>
    <source>
        <strain evidence="2">cv. Kellogg 1175</strain>
        <tissue evidence="1">Leaf</tissue>
    </source>
</reference>
<dbReference type="AlphaFoldDB" id="A0A1E5VPW3"/>
<accession>A0A1E5VPW3</accession>
<protein>
    <submittedName>
        <fullName evidence="1">Uncharacterized protein</fullName>
    </submittedName>
</protein>
<gene>
    <name evidence="1" type="ORF">BAE44_0011844</name>
</gene>
<name>A0A1E5VPW3_9POAL</name>
<comment type="caution">
    <text evidence="1">The sequence shown here is derived from an EMBL/GenBank/DDBJ whole genome shotgun (WGS) entry which is preliminary data.</text>
</comment>
<evidence type="ECO:0000313" key="1">
    <source>
        <dbReference type="EMBL" id="OEL27137.1"/>
    </source>
</evidence>
<proteinExistence type="predicted"/>
<dbReference type="Proteomes" id="UP000095767">
    <property type="component" value="Unassembled WGS sequence"/>
</dbReference>
<sequence length="98" mass="10172">MDVGGPHGAMAPPPSPVGWAQRRWHAMRRKRDEQARVAAVGGAVRAHAGAMWFNGGVLLMAVAGHAAGFLAFKAGLFGDGPVQAEDGRNMEDPAPAVC</sequence>
<evidence type="ECO:0000313" key="2">
    <source>
        <dbReference type="Proteomes" id="UP000095767"/>
    </source>
</evidence>